<dbReference type="GO" id="GO:0003677">
    <property type="term" value="F:DNA binding"/>
    <property type="evidence" value="ECO:0007669"/>
    <property type="project" value="InterPro"/>
</dbReference>
<gene>
    <name evidence="12" type="ORF">BKA55DRAFT_561704</name>
</gene>
<dbReference type="Proteomes" id="UP000720189">
    <property type="component" value="Unassembled WGS sequence"/>
</dbReference>
<feature type="compositionally biased region" description="Basic and acidic residues" evidence="9">
    <location>
        <begin position="153"/>
        <end position="164"/>
    </location>
</feature>
<keyword evidence="13" id="KW-1185">Reference proteome</keyword>
<dbReference type="PANTHER" id="PTHR47660:SF2">
    <property type="entry name" value="TRANSCRIPTION FACTOR WITH C2H2 AND ZN(2)-CYS(6) DNA BINDING DOMAIN (EUROFUNG)"/>
    <property type="match status" value="1"/>
</dbReference>
<keyword evidence="5" id="KW-0805">Transcription regulation</keyword>
<dbReference type="GO" id="GO:0008270">
    <property type="term" value="F:zinc ion binding"/>
    <property type="evidence" value="ECO:0007669"/>
    <property type="project" value="UniProtKB-KW"/>
</dbReference>
<dbReference type="PROSITE" id="PS00463">
    <property type="entry name" value="ZN2_CY6_FUNGAL_1"/>
    <property type="match status" value="1"/>
</dbReference>
<dbReference type="SMART" id="SM00066">
    <property type="entry name" value="GAL4"/>
    <property type="match status" value="1"/>
</dbReference>
<evidence type="ECO:0000313" key="13">
    <source>
        <dbReference type="Proteomes" id="UP000720189"/>
    </source>
</evidence>
<dbReference type="PROSITE" id="PS50157">
    <property type="entry name" value="ZINC_FINGER_C2H2_2"/>
    <property type="match status" value="2"/>
</dbReference>
<evidence type="ECO:0000256" key="5">
    <source>
        <dbReference type="ARBA" id="ARBA00023015"/>
    </source>
</evidence>
<reference evidence="12" key="1">
    <citation type="journal article" date="2021" name="Nat. Commun.">
        <title>Genetic determinants of endophytism in the Arabidopsis root mycobiome.</title>
        <authorList>
            <person name="Mesny F."/>
            <person name="Miyauchi S."/>
            <person name="Thiergart T."/>
            <person name="Pickel B."/>
            <person name="Atanasova L."/>
            <person name="Karlsson M."/>
            <person name="Huettel B."/>
            <person name="Barry K.W."/>
            <person name="Haridas S."/>
            <person name="Chen C."/>
            <person name="Bauer D."/>
            <person name="Andreopoulos W."/>
            <person name="Pangilinan J."/>
            <person name="LaButti K."/>
            <person name="Riley R."/>
            <person name="Lipzen A."/>
            <person name="Clum A."/>
            <person name="Drula E."/>
            <person name="Henrissat B."/>
            <person name="Kohler A."/>
            <person name="Grigoriev I.V."/>
            <person name="Martin F.M."/>
            <person name="Hacquard S."/>
        </authorList>
    </citation>
    <scope>NUCLEOTIDE SEQUENCE</scope>
    <source>
        <strain evidence="12">MPI-CAGE-AT-0023</strain>
    </source>
</reference>
<evidence type="ECO:0000256" key="4">
    <source>
        <dbReference type="ARBA" id="ARBA00022833"/>
    </source>
</evidence>
<dbReference type="FunFam" id="3.30.160.60:FF:000100">
    <property type="entry name" value="Zinc finger 45-like"/>
    <property type="match status" value="1"/>
</dbReference>
<dbReference type="SUPFAM" id="SSF57701">
    <property type="entry name" value="Zn2/Cys6 DNA-binding domain"/>
    <property type="match status" value="1"/>
</dbReference>
<comment type="caution">
    <text evidence="12">The sequence shown here is derived from an EMBL/GenBank/DDBJ whole genome shotgun (WGS) entry which is preliminary data.</text>
</comment>
<dbReference type="OrthoDB" id="40579at2759"/>
<dbReference type="InterPro" id="IPR007219">
    <property type="entry name" value="XnlR_reg_dom"/>
</dbReference>
<keyword evidence="1" id="KW-0479">Metal-binding</keyword>
<feature type="region of interest" description="Disordered" evidence="9">
    <location>
        <begin position="150"/>
        <end position="197"/>
    </location>
</feature>
<evidence type="ECO:0000256" key="2">
    <source>
        <dbReference type="ARBA" id="ARBA00022737"/>
    </source>
</evidence>
<dbReference type="AlphaFoldDB" id="A0A9P9HKN8"/>
<dbReference type="RefSeq" id="XP_046051565.1">
    <property type="nucleotide sequence ID" value="XM_046192180.1"/>
</dbReference>
<keyword evidence="2" id="KW-0677">Repeat</keyword>
<dbReference type="Pfam" id="PF04082">
    <property type="entry name" value="Fungal_trans"/>
    <property type="match status" value="1"/>
</dbReference>
<evidence type="ECO:0000256" key="8">
    <source>
        <dbReference type="PROSITE-ProRule" id="PRU00042"/>
    </source>
</evidence>
<dbReference type="SMART" id="SM00355">
    <property type="entry name" value="ZnF_C2H2"/>
    <property type="match status" value="2"/>
</dbReference>
<evidence type="ECO:0000256" key="7">
    <source>
        <dbReference type="ARBA" id="ARBA00023242"/>
    </source>
</evidence>
<dbReference type="FunFam" id="3.30.160.60:FF:000446">
    <property type="entry name" value="Zinc finger protein"/>
    <property type="match status" value="1"/>
</dbReference>
<dbReference type="GeneID" id="70222134"/>
<name>A0A9P9HKN8_FUSRE</name>
<dbReference type="InterPro" id="IPR036236">
    <property type="entry name" value="Znf_C2H2_sf"/>
</dbReference>
<evidence type="ECO:0000259" key="10">
    <source>
        <dbReference type="PROSITE" id="PS50048"/>
    </source>
</evidence>
<evidence type="ECO:0000256" key="3">
    <source>
        <dbReference type="ARBA" id="ARBA00022771"/>
    </source>
</evidence>
<keyword evidence="6" id="KW-0804">Transcription</keyword>
<dbReference type="Gene3D" id="4.10.240.10">
    <property type="entry name" value="Zn(2)-C6 fungal-type DNA-binding domain"/>
    <property type="match status" value="1"/>
</dbReference>
<organism evidence="12 13">
    <name type="scientific">Fusarium redolens</name>
    <dbReference type="NCBI Taxonomy" id="48865"/>
    <lineage>
        <taxon>Eukaryota</taxon>
        <taxon>Fungi</taxon>
        <taxon>Dikarya</taxon>
        <taxon>Ascomycota</taxon>
        <taxon>Pezizomycotina</taxon>
        <taxon>Sordariomycetes</taxon>
        <taxon>Hypocreomycetidae</taxon>
        <taxon>Hypocreales</taxon>
        <taxon>Nectriaceae</taxon>
        <taxon>Fusarium</taxon>
        <taxon>Fusarium redolens species complex</taxon>
    </lineage>
</organism>
<dbReference type="Pfam" id="PF00172">
    <property type="entry name" value="Zn_clus"/>
    <property type="match status" value="1"/>
</dbReference>
<dbReference type="GO" id="GO:0000981">
    <property type="term" value="F:DNA-binding transcription factor activity, RNA polymerase II-specific"/>
    <property type="evidence" value="ECO:0007669"/>
    <property type="project" value="InterPro"/>
</dbReference>
<protein>
    <submittedName>
        <fullName evidence="12">Uncharacterized protein</fullName>
    </submittedName>
</protein>
<dbReference type="EMBL" id="JAGMUX010000005">
    <property type="protein sequence ID" value="KAH7258857.1"/>
    <property type="molecule type" value="Genomic_DNA"/>
</dbReference>
<evidence type="ECO:0000313" key="12">
    <source>
        <dbReference type="EMBL" id="KAH7258857.1"/>
    </source>
</evidence>
<dbReference type="InterPro" id="IPR001138">
    <property type="entry name" value="Zn2Cys6_DnaBD"/>
</dbReference>
<dbReference type="PANTHER" id="PTHR47660">
    <property type="entry name" value="TRANSCRIPTION FACTOR WITH C2H2 AND ZN(2)-CYS(6) DNA BINDING DOMAIN (EUROFUNG)-RELATED-RELATED"/>
    <property type="match status" value="1"/>
</dbReference>
<evidence type="ECO:0000256" key="1">
    <source>
        <dbReference type="ARBA" id="ARBA00022723"/>
    </source>
</evidence>
<dbReference type="Pfam" id="PF00096">
    <property type="entry name" value="zf-C2H2"/>
    <property type="match status" value="2"/>
</dbReference>
<feature type="domain" description="C2H2-type" evidence="11">
    <location>
        <begin position="43"/>
        <end position="70"/>
    </location>
</feature>
<keyword evidence="3 8" id="KW-0863">Zinc-finger</keyword>
<evidence type="ECO:0000256" key="9">
    <source>
        <dbReference type="SAM" id="MobiDB-lite"/>
    </source>
</evidence>
<evidence type="ECO:0000259" key="11">
    <source>
        <dbReference type="PROSITE" id="PS50157"/>
    </source>
</evidence>
<dbReference type="CDD" id="cd00067">
    <property type="entry name" value="GAL4"/>
    <property type="match status" value="1"/>
</dbReference>
<feature type="domain" description="Zn(2)-C6 fungal-type" evidence="10">
    <location>
        <begin position="114"/>
        <end position="143"/>
    </location>
</feature>
<dbReference type="Gene3D" id="3.30.160.60">
    <property type="entry name" value="Classic Zinc Finger"/>
    <property type="match status" value="2"/>
</dbReference>
<dbReference type="GO" id="GO:0006351">
    <property type="term" value="P:DNA-templated transcription"/>
    <property type="evidence" value="ECO:0007669"/>
    <property type="project" value="InterPro"/>
</dbReference>
<keyword evidence="4" id="KW-0862">Zinc</keyword>
<proteinExistence type="predicted"/>
<sequence length="918" mass="102218">MSQENLPTTGRSSPSDDAIVVAQGILEPPAEQQDVTAQFPKPFVCDVCKRSYARLDHLARHFRSHGQQKRFACPHCGKQFARPDILKRHIGIHIDGQGRHRTASANGRTRAARACTFCAESKLRCEGTNPCQRCRDRGLECNYTRRLRKKSRRDAVSEGTDVRTIENPVSADEGDPASSSEEQEEYPENHEPGSSSDAADLSQLVAKHLVDTHGDSAVQPFTPKTSDTSLVMNDTDLFADFLKDIIYSGNDVGATEPSQAAPFNPMSMDILDFGPLHGTFPQIRGESSWCYPPMTCQDYSHSEWPADGTNRGNVISSEYAFRQSLWSWTPKEGDHWRSETTELMPCLDDLVSDFTAQNPQTCASTPLLASTRHRLISMMLSVSGTGDYERIMSTFPSLTTLDYLLSKDLQRRSIELDSWIHIATFDPNLACPQLVLGIIISGAFRCSHPLLWKLGLAMLELHLELCLRLFSSDHRNARLTTPIQIFAITIEAGLWSGNSRRLELCEAFCNNLVTMARRGGYFRLGPFEGQPPHIGDSLDVLEMKWQIWADHESRKRLAIHILNICTQFSLALVTTPLVRYTEMSVPLPAARSLWNASSAEAWRSAYLALENQNLACLPELRSCYSNFATLLHLGDAHDAPSTGLAILSGLWVNVWQYKERVNARNTSTETLRANSALIIESLQQEARGILEDFKNVYTQLTGTMEPNLLALHEQQLMHLYISLEDVQYLGGKAGEAEARRVLPLLTDWVKGRASRQAAWHAGQILRVGRQDLDPALRASMIVAVYHASLTIWAYLILSDTLSVDMPVTTSQRQLYPNQDHCPRSEPLALIDGDDTPVVQRFLLVPGAKAALTAPAKDMQPILLHISRAPAVMTAIATLLRDCSGLKANWNCPSLVDNLTRLVERLGRAAESIYTSFGE</sequence>
<dbReference type="PROSITE" id="PS50048">
    <property type="entry name" value="ZN2_CY6_FUNGAL_2"/>
    <property type="match status" value="1"/>
</dbReference>
<evidence type="ECO:0000256" key="6">
    <source>
        <dbReference type="ARBA" id="ARBA00023163"/>
    </source>
</evidence>
<dbReference type="InterPro" id="IPR013087">
    <property type="entry name" value="Znf_C2H2_type"/>
</dbReference>
<dbReference type="InterPro" id="IPR036864">
    <property type="entry name" value="Zn2-C6_fun-type_DNA-bd_sf"/>
</dbReference>
<accession>A0A9P9HKN8</accession>
<dbReference type="SUPFAM" id="SSF57667">
    <property type="entry name" value="beta-beta-alpha zinc fingers"/>
    <property type="match status" value="1"/>
</dbReference>
<feature type="domain" description="C2H2-type" evidence="11">
    <location>
        <begin position="71"/>
        <end position="98"/>
    </location>
</feature>
<keyword evidence="7" id="KW-0539">Nucleus</keyword>
<dbReference type="PROSITE" id="PS00028">
    <property type="entry name" value="ZINC_FINGER_C2H2_1"/>
    <property type="match status" value="2"/>
</dbReference>